<sequence>MDEFSALTERFGLKQQGKSAPMAASKRPASNGTARSFSSNSGSNSKPSSHSQNQNSYSGGFPDDILFQSNTGNKESQGRYDDHFGQFQTSTINSSNGSSLDYGSVVMGSGISGSNAYTYDDDDDDDIFGLKKNINDDLSGSFVSPPEKGDSVDDLLGGFGVGADSNSESLKQNEAGSDDLIPGFGASTSSNDGTNAKATESTYLSAKDPFIVLEAASNPAYGSSDSFTDALDELGKLTQSGATKPDGPSTASRTLKPPPKPSQVLKVDEVQNPVVSSIDELEDFARCRVRDSPDRSSVCTPKEMREWHSPKASKYKEAKDAAKRTPKKSEDDLESYSSVGTRSSSVPKSRATSSDPIFDAKINRKGPDMVQEKTSGGSSHIKKASSATNLEDDFFSVLGAATSAVGEFEEYEGESEERRRARLKRQQKTHDRMVKAVADFNQQEFQTQQEQEERRRIADSLNVEIKRWVAGKEGNMRALLSSLQYVLWPECGWEPVPLTDLITSSSVKKVFRKARLLLHPDKVQGANIQQKYTAEKVFNILQEAWEKFSKEEPC</sequence>
<feature type="compositionally biased region" description="Polar residues" evidence="1">
    <location>
        <begin position="186"/>
        <end position="196"/>
    </location>
</feature>
<dbReference type="GO" id="GO:0031982">
    <property type="term" value="C:vesicle"/>
    <property type="evidence" value="ECO:0007669"/>
    <property type="project" value="TreeGrafter"/>
</dbReference>
<feature type="region of interest" description="Disordered" evidence="1">
    <location>
        <begin position="1"/>
        <end position="105"/>
    </location>
</feature>
<dbReference type="Proteomes" id="UP000236630">
    <property type="component" value="Unassembled WGS sequence"/>
</dbReference>
<dbReference type="Gene3D" id="1.10.287.110">
    <property type="entry name" value="DnaJ domain"/>
    <property type="match status" value="1"/>
</dbReference>
<dbReference type="GO" id="GO:0072583">
    <property type="term" value="P:clathrin-dependent endocytosis"/>
    <property type="evidence" value="ECO:0007669"/>
    <property type="project" value="TreeGrafter"/>
</dbReference>
<protein>
    <recommendedName>
        <fullName evidence="2">J domain-containing protein</fullName>
    </recommendedName>
</protein>
<dbReference type="GO" id="GO:0030276">
    <property type="term" value="F:clathrin binding"/>
    <property type="evidence" value="ECO:0007669"/>
    <property type="project" value="TreeGrafter"/>
</dbReference>
<reference evidence="3 4" key="1">
    <citation type="journal article" date="2017" name="Front. Genet.">
        <title>Draft sequencing of the heterozygous diploid genome of Satsuma (Citrus unshiu Marc.) using a hybrid assembly approach.</title>
        <authorList>
            <person name="Shimizu T."/>
            <person name="Tanizawa Y."/>
            <person name="Mochizuki T."/>
            <person name="Nagasaki H."/>
            <person name="Yoshioka T."/>
            <person name="Toyoda A."/>
            <person name="Fujiyama A."/>
            <person name="Kaminuma E."/>
            <person name="Nakamura Y."/>
        </authorList>
    </citation>
    <scope>NUCLEOTIDE SEQUENCE [LARGE SCALE GENOMIC DNA]</scope>
    <source>
        <strain evidence="4">cv. Miyagawa wase</strain>
    </source>
</reference>
<dbReference type="PANTHER" id="PTHR23172">
    <property type="entry name" value="AUXILIN/CYCLIN G-ASSOCIATED KINASE-RELATED"/>
    <property type="match status" value="1"/>
</dbReference>
<feature type="compositionally biased region" description="Basic and acidic residues" evidence="1">
    <location>
        <begin position="361"/>
        <end position="371"/>
    </location>
</feature>
<feature type="region of interest" description="Disordered" evidence="1">
    <location>
        <begin position="219"/>
        <end position="385"/>
    </location>
</feature>
<feature type="compositionally biased region" description="Polar residues" evidence="1">
    <location>
        <begin position="164"/>
        <end position="175"/>
    </location>
</feature>
<dbReference type="CDD" id="cd06257">
    <property type="entry name" value="DnaJ"/>
    <property type="match status" value="1"/>
</dbReference>
<feature type="compositionally biased region" description="Low complexity" evidence="1">
    <location>
        <begin position="335"/>
        <end position="349"/>
    </location>
</feature>
<dbReference type="GO" id="GO:0072318">
    <property type="term" value="P:clathrin coat disassembly"/>
    <property type="evidence" value="ECO:0007669"/>
    <property type="project" value="TreeGrafter"/>
</dbReference>
<feature type="compositionally biased region" description="Basic and acidic residues" evidence="1">
    <location>
        <begin position="302"/>
        <end position="330"/>
    </location>
</feature>
<feature type="compositionally biased region" description="Low complexity" evidence="1">
    <location>
        <begin position="36"/>
        <end position="56"/>
    </location>
</feature>
<dbReference type="AlphaFoldDB" id="A0A2H5PID8"/>
<dbReference type="GO" id="GO:0005737">
    <property type="term" value="C:cytoplasm"/>
    <property type="evidence" value="ECO:0007669"/>
    <property type="project" value="TreeGrafter"/>
</dbReference>
<feature type="domain" description="J" evidence="2">
    <location>
        <begin position="491"/>
        <end position="553"/>
    </location>
</feature>
<feature type="compositionally biased region" description="Basic and acidic residues" evidence="1">
    <location>
        <begin position="283"/>
        <end position="294"/>
    </location>
</feature>
<comment type="caution">
    <text evidence="3">The sequence shown here is derived from an EMBL/GenBank/DDBJ whole genome shotgun (WGS) entry which is preliminary data.</text>
</comment>
<feature type="region of interest" description="Disordered" evidence="1">
    <location>
        <begin position="138"/>
        <end position="196"/>
    </location>
</feature>
<dbReference type="STRING" id="55188.A0A2H5PID8"/>
<dbReference type="InterPro" id="IPR001623">
    <property type="entry name" value="DnaJ_domain"/>
</dbReference>
<dbReference type="SUPFAM" id="SSF46565">
    <property type="entry name" value="Chaperone J-domain"/>
    <property type="match status" value="1"/>
</dbReference>
<dbReference type="PANTHER" id="PTHR23172:SF68">
    <property type="entry name" value="DNAJ DOMAIN PROTEIN"/>
    <property type="match status" value="1"/>
</dbReference>
<proteinExistence type="predicted"/>
<keyword evidence="4" id="KW-1185">Reference proteome</keyword>
<dbReference type="EMBL" id="BDQV01000077">
    <property type="protein sequence ID" value="GAY52110.1"/>
    <property type="molecule type" value="Genomic_DNA"/>
</dbReference>
<accession>A0A2H5PID8</accession>
<organism evidence="3 4">
    <name type="scientific">Citrus unshiu</name>
    <name type="common">Satsuma mandarin</name>
    <name type="synonym">Citrus nobilis var. unshiu</name>
    <dbReference type="NCBI Taxonomy" id="55188"/>
    <lineage>
        <taxon>Eukaryota</taxon>
        <taxon>Viridiplantae</taxon>
        <taxon>Streptophyta</taxon>
        <taxon>Embryophyta</taxon>
        <taxon>Tracheophyta</taxon>
        <taxon>Spermatophyta</taxon>
        <taxon>Magnoliopsida</taxon>
        <taxon>eudicotyledons</taxon>
        <taxon>Gunneridae</taxon>
        <taxon>Pentapetalae</taxon>
        <taxon>rosids</taxon>
        <taxon>malvids</taxon>
        <taxon>Sapindales</taxon>
        <taxon>Rutaceae</taxon>
        <taxon>Aurantioideae</taxon>
        <taxon>Citrus</taxon>
    </lineage>
</organism>
<evidence type="ECO:0000313" key="4">
    <source>
        <dbReference type="Proteomes" id="UP000236630"/>
    </source>
</evidence>
<name>A0A2H5PID8_CITUN</name>
<evidence type="ECO:0000313" key="3">
    <source>
        <dbReference type="EMBL" id="GAY52110.1"/>
    </source>
</evidence>
<evidence type="ECO:0000259" key="2">
    <source>
        <dbReference type="PROSITE" id="PS50076"/>
    </source>
</evidence>
<feature type="compositionally biased region" description="Polar residues" evidence="1">
    <location>
        <begin position="86"/>
        <end position="101"/>
    </location>
</feature>
<dbReference type="InterPro" id="IPR036869">
    <property type="entry name" value="J_dom_sf"/>
</dbReference>
<gene>
    <name evidence="3" type="ORF">CUMW_139410</name>
</gene>
<evidence type="ECO:0000256" key="1">
    <source>
        <dbReference type="SAM" id="MobiDB-lite"/>
    </source>
</evidence>
<dbReference type="PROSITE" id="PS50076">
    <property type="entry name" value="DNAJ_2"/>
    <property type="match status" value="1"/>
</dbReference>